<gene>
    <name evidence="2" type="ORF">G4223_02395</name>
</gene>
<dbReference type="RefSeq" id="WP_163674476.1">
    <property type="nucleotide sequence ID" value="NZ_JAAIYP010000007.1"/>
</dbReference>
<feature type="domain" description="MIP18 family-like" evidence="1">
    <location>
        <begin position="6"/>
        <end position="76"/>
    </location>
</feature>
<comment type="caution">
    <text evidence="2">The sequence shown here is derived from an EMBL/GenBank/DDBJ whole genome shotgun (WGS) entry which is preliminary data.</text>
</comment>
<dbReference type="SUPFAM" id="SSF117916">
    <property type="entry name" value="Fe-S cluster assembly (FSCA) domain-like"/>
    <property type="match status" value="1"/>
</dbReference>
<name>A0A7C9QRX2_9PROT</name>
<evidence type="ECO:0000259" key="1">
    <source>
        <dbReference type="Pfam" id="PF01883"/>
    </source>
</evidence>
<dbReference type="AlphaFoldDB" id="A0A7C9QRX2"/>
<dbReference type="Proteomes" id="UP000480684">
    <property type="component" value="Unassembled WGS sequence"/>
</dbReference>
<dbReference type="InterPro" id="IPR034904">
    <property type="entry name" value="FSCA_dom_sf"/>
</dbReference>
<dbReference type="EMBL" id="JAAIYP010000007">
    <property type="protein sequence ID" value="NFV78964.1"/>
    <property type="molecule type" value="Genomic_DNA"/>
</dbReference>
<dbReference type="Gene3D" id="3.30.300.130">
    <property type="entry name" value="Fe-S cluster assembly (FSCA)"/>
    <property type="match status" value="1"/>
</dbReference>
<keyword evidence="3" id="KW-1185">Reference proteome</keyword>
<dbReference type="PANTHER" id="PTHR42831:SF1">
    <property type="entry name" value="FE-S PROTEIN MATURATION AUXILIARY FACTOR YITW"/>
    <property type="match status" value="1"/>
</dbReference>
<proteinExistence type="predicted"/>
<dbReference type="Pfam" id="PF01883">
    <property type="entry name" value="FeS_assembly_P"/>
    <property type="match status" value="1"/>
</dbReference>
<evidence type="ECO:0000313" key="3">
    <source>
        <dbReference type="Proteomes" id="UP000480684"/>
    </source>
</evidence>
<accession>A0A7C9QRX2</accession>
<dbReference type="InterPro" id="IPR002744">
    <property type="entry name" value="MIP18-like"/>
</dbReference>
<reference evidence="2 3" key="1">
    <citation type="submission" date="2020-02" db="EMBL/GenBank/DDBJ databases">
        <authorList>
            <person name="Dziuba M."/>
            <person name="Kuznetsov B."/>
            <person name="Mardanov A."/>
            <person name="Ravin N."/>
            <person name="Grouzdev D."/>
        </authorList>
    </citation>
    <scope>NUCLEOTIDE SEQUENCE [LARGE SCALE GENOMIC DNA]</scope>
    <source>
        <strain evidence="2 3">SpK</strain>
    </source>
</reference>
<dbReference type="InterPro" id="IPR052339">
    <property type="entry name" value="Fe-S_Maturation_MIP18"/>
</dbReference>
<evidence type="ECO:0000313" key="2">
    <source>
        <dbReference type="EMBL" id="NFV78964.1"/>
    </source>
</evidence>
<organism evidence="2 3">
    <name type="scientific">Magnetospirillum aberrantis SpK</name>
    <dbReference type="NCBI Taxonomy" id="908842"/>
    <lineage>
        <taxon>Bacteria</taxon>
        <taxon>Pseudomonadati</taxon>
        <taxon>Pseudomonadota</taxon>
        <taxon>Alphaproteobacteria</taxon>
        <taxon>Rhodospirillales</taxon>
        <taxon>Rhodospirillaceae</taxon>
        <taxon>Magnetospirillum</taxon>
    </lineage>
</organism>
<protein>
    <submittedName>
        <fullName evidence="2">Metal-sulfur cluster assembly factor</fullName>
    </submittedName>
</protein>
<sequence length="97" mass="10466">MITQTQAIEALRGVIDPDVGINIVDLGMVERVVADEDGVRVALIMTTPACPQSGYLRDESLHLLRQAGAVMATVEVLDAPLWSPERLSPAARQSLGW</sequence>
<dbReference type="PANTHER" id="PTHR42831">
    <property type="entry name" value="FE-S PROTEIN MATURATION AUXILIARY FACTOR YITW"/>
    <property type="match status" value="1"/>
</dbReference>